<keyword evidence="9" id="KW-0949">S-adenosyl-L-methionine</keyword>
<dbReference type="PANTHER" id="PTHR24422">
    <property type="entry name" value="CHEMOTAXIS PROTEIN METHYLTRANSFERASE"/>
    <property type="match status" value="1"/>
</dbReference>
<evidence type="ECO:0000259" key="17">
    <source>
        <dbReference type="PROSITE" id="PS50122"/>
    </source>
</evidence>
<dbReference type="PROSITE" id="PS50123">
    <property type="entry name" value="CHER"/>
    <property type="match status" value="1"/>
</dbReference>
<dbReference type="Pfam" id="PF01339">
    <property type="entry name" value="CheB_methylest"/>
    <property type="match status" value="1"/>
</dbReference>
<feature type="domain" description="PAS" evidence="16">
    <location>
        <begin position="521"/>
        <end position="590"/>
    </location>
</feature>
<dbReference type="SMART" id="SM00138">
    <property type="entry name" value="MeTrc"/>
    <property type="match status" value="1"/>
</dbReference>
<dbReference type="InterPro" id="IPR000673">
    <property type="entry name" value="Sig_transdc_resp-reg_Me-estase"/>
</dbReference>
<dbReference type="EMBL" id="JADBEO010000028">
    <property type="protein sequence ID" value="MDR4307592.1"/>
    <property type="molecule type" value="Genomic_DNA"/>
</dbReference>
<dbReference type="InterPro" id="IPR022642">
    <property type="entry name" value="CheR_C"/>
</dbReference>
<evidence type="ECO:0000256" key="8">
    <source>
        <dbReference type="ARBA" id="ARBA00022679"/>
    </source>
</evidence>
<dbReference type="InterPro" id="IPR050903">
    <property type="entry name" value="Bact_Chemotaxis_MeTrfase"/>
</dbReference>
<comment type="caution">
    <text evidence="19">The sequence shown here is derived from an EMBL/GenBank/DDBJ whole genome shotgun (WGS) entry which is preliminary data.</text>
</comment>
<evidence type="ECO:0000256" key="1">
    <source>
        <dbReference type="ARBA" id="ARBA00000085"/>
    </source>
</evidence>
<evidence type="ECO:0000313" key="20">
    <source>
        <dbReference type="Proteomes" id="UP001181622"/>
    </source>
</evidence>
<keyword evidence="8" id="KW-0808">Transferase</keyword>
<feature type="domain" description="PAS" evidence="16">
    <location>
        <begin position="857"/>
        <end position="930"/>
    </location>
</feature>
<evidence type="ECO:0000256" key="10">
    <source>
        <dbReference type="ARBA" id="ARBA00022741"/>
    </source>
</evidence>
<dbReference type="Gene3D" id="3.40.50.180">
    <property type="entry name" value="Methylesterase CheB, C-terminal domain"/>
    <property type="match status" value="1"/>
</dbReference>
<dbReference type="RefSeq" id="WP_309392564.1">
    <property type="nucleotide sequence ID" value="NZ_JADBEO010000028.1"/>
</dbReference>
<protein>
    <recommendedName>
        <fullName evidence="5">Blue-light-activated histidine kinase</fullName>
        <ecNumber evidence="4">2.1.1.80</ecNumber>
        <ecNumber evidence="3">2.7.13.3</ecNumber>
    </recommendedName>
</protein>
<keyword evidence="10" id="KW-0547">Nucleotide-binding</keyword>
<evidence type="ECO:0000256" key="11">
    <source>
        <dbReference type="ARBA" id="ARBA00022777"/>
    </source>
</evidence>
<feature type="region of interest" description="Disordered" evidence="15">
    <location>
        <begin position="1"/>
        <end position="26"/>
    </location>
</feature>
<evidence type="ECO:0000256" key="6">
    <source>
        <dbReference type="ARBA" id="ARBA00022553"/>
    </source>
</evidence>
<dbReference type="Gene3D" id="3.30.450.20">
    <property type="entry name" value="PAS domain"/>
    <property type="match status" value="3"/>
</dbReference>
<dbReference type="InterPro" id="IPR035909">
    <property type="entry name" value="CheB_C"/>
</dbReference>
<dbReference type="EC" id="2.7.13.3" evidence="3"/>
<evidence type="ECO:0000256" key="5">
    <source>
        <dbReference type="ARBA" id="ARBA00021740"/>
    </source>
</evidence>
<dbReference type="SMART" id="SM00911">
    <property type="entry name" value="HWE_HK"/>
    <property type="match status" value="1"/>
</dbReference>
<evidence type="ECO:0000256" key="15">
    <source>
        <dbReference type="SAM" id="MobiDB-lite"/>
    </source>
</evidence>
<dbReference type="PRINTS" id="PR00996">
    <property type="entry name" value="CHERMTFRASE"/>
</dbReference>
<feature type="domain" description="CheB-type methylesterase" evidence="17">
    <location>
        <begin position="19"/>
        <end position="166"/>
    </location>
</feature>
<dbReference type="SUPFAM" id="SSF52738">
    <property type="entry name" value="Methylesterase CheB, C-terminal domain"/>
    <property type="match status" value="1"/>
</dbReference>
<dbReference type="SUPFAM" id="SSF47757">
    <property type="entry name" value="Chemotaxis receptor methyltransferase CheR, N-terminal domain"/>
    <property type="match status" value="1"/>
</dbReference>
<dbReference type="NCBIfam" id="TIGR00229">
    <property type="entry name" value="sensory_box"/>
    <property type="match status" value="2"/>
</dbReference>
<dbReference type="Pfam" id="PF03705">
    <property type="entry name" value="CheR_N"/>
    <property type="match status" value="1"/>
</dbReference>
<evidence type="ECO:0000256" key="12">
    <source>
        <dbReference type="ARBA" id="ARBA00022840"/>
    </source>
</evidence>
<dbReference type="EC" id="2.1.1.80" evidence="4"/>
<evidence type="ECO:0000313" key="19">
    <source>
        <dbReference type="EMBL" id="MDR4307592.1"/>
    </source>
</evidence>
<dbReference type="Pfam" id="PF00989">
    <property type="entry name" value="PAS"/>
    <property type="match status" value="2"/>
</dbReference>
<dbReference type="PROSITE" id="PS50112">
    <property type="entry name" value="PAS"/>
    <property type="match status" value="2"/>
</dbReference>
<keyword evidence="6" id="KW-0597">Phosphoprotein</keyword>
<proteinExistence type="predicted"/>
<dbReference type="PANTHER" id="PTHR24422:SF27">
    <property type="entry name" value="PROTEIN-GLUTAMATE O-METHYLTRANSFERASE"/>
    <property type="match status" value="1"/>
</dbReference>
<keyword evidence="11" id="KW-0418">Kinase</keyword>
<dbReference type="SMART" id="SM00091">
    <property type="entry name" value="PAS"/>
    <property type="match status" value="3"/>
</dbReference>
<dbReference type="Gene3D" id="3.30.565.10">
    <property type="entry name" value="Histidine kinase-like ATPase, C-terminal domain"/>
    <property type="match status" value="1"/>
</dbReference>
<dbReference type="PROSITE" id="PS50122">
    <property type="entry name" value="CHEB"/>
    <property type="match status" value="1"/>
</dbReference>
<organism evidence="19 20">
    <name type="scientific">Chelatococcus sambhunathii</name>
    <dbReference type="NCBI Taxonomy" id="363953"/>
    <lineage>
        <taxon>Bacteria</taxon>
        <taxon>Pseudomonadati</taxon>
        <taxon>Pseudomonadota</taxon>
        <taxon>Alphaproteobacteria</taxon>
        <taxon>Hyphomicrobiales</taxon>
        <taxon>Chelatococcaceae</taxon>
        <taxon>Chelatococcus</taxon>
    </lineage>
</organism>
<sequence>MTNADQDPFDAPEPEDETTPAGPLVAAIGGSGAAPRSLERLLRVLTPSDDVAVVIVLQHREALSAERVKEMVGAHALSDLRDQAPVEGGKLYLLEPDLLLTIERRRFRLRPAEEEPGLRGTIDTFFVSLAEDENDRAVGVVLEGTAGDGTLGIARIKERGGLTIAERGTEDGAEEAPLVEAPGSLADFLLRPEEIPARLLAHAAQLRIIDEQHTQHRSAAEIKTALSQIATVLRNKTGHDFHGYKPGTFMRRVQRRMQVVQLAEIEDYLTYLRENGDEVQNLFNDLLIGVTQFFRDAKEFERLERDVIPRLFEGKGAGDQIRVWVLGCATGEEAYSIAILLREHFARVDEAPQIQIFATDIDVRALAAARVGRYARSITQDVSPERLARWFVKEGDTYCIVKELREMCIFSSHNILKDAPFSRLNLVSCRNLLIYLNADLQNQVIPLFHFALAPGGYLFLGNSENATRHPKQFEPIEPRSRIFRRLDGDARALPSFPIETTVPIRRSDIAAVPGRAAESVVARQAERIVSRFSPAYVIVDAEGHIVHFSGRMERYLGPAAGAASLDLINLIHRDLRLDLREALQRAAERHEAVLIDGVKMQIDGADALVEINVEPIREGAEKIRNLVVVFRDGVGRPELLGQPGNGGRSGLHEQIERLESDLRLSRERLQATIEELESTNEELKSSNEEYQSLNEELQSANEELETSKEELQSINEELTTVNGELAHRVHELTHATSDLKNFLESTQIATVFLDNDLKVMNFTPAATELFHLVESDVGRPLSHIKARIPVEQLFDDIKRVLRTLSSVEHPVVDEHAGSRYIARVLPYRSVDNFIAGAVITFTNVTPLTRAEKALRESEARFRAIFESAAEYAIITTDSERRITGWNPAASNVFGWSAAEAVGEDLSLIFTEEDRAAHALDQEVRTAIKEGAALDQRWHLKKDGSRFWGSGTLTPLKDRDIIGFVKILRDETQSRAMDERQQLLLAELQHRVRNTLAVIRSIARLTAGGADNVEDYVKNFDGRIGAFARVQATLTREPSEGVDLRELISNELNAYHDGVQDRVHIDGPELRLQAKAAETFGLAIHELATNAAKYGALSAPVGRLSVTWSVGSADDERVLLFSWVESGIDLQERSPARRGFGTELLERSLAYDFGARSSLEFTSNGLHCTIDFPMTEKILAPGR</sequence>
<dbReference type="InterPro" id="IPR036804">
    <property type="entry name" value="CheR_N_sf"/>
</dbReference>
<dbReference type="InterPro" id="IPR000014">
    <property type="entry name" value="PAS"/>
</dbReference>
<dbReference type="Pfam" id="PF07536">
    <property type="entry name" value="HWE_HK"/>
    <property type="match status" value="1"/>
</dbReference>
<feature type="coiled-coil region" evidence="14">
    <location>
        <begin position="648"/>
        <end position="724"/>
    </location>
</feature>
<dbReference type="InterPro" id="IPR013767">
    <property type="entry name" value="PAS_fold"/>
</dbReference>
<feature type="compositionally biased region" description="Acidic residues" evidence="15">
    <location>
        <begin position="7"/>
        <end position="18"/>
    </location>
</feature>
<evidence type="ECO:0000256" key="13">
    <source>
        <dbReference type="PROSITE-ProRule" id="PRU00050"/>
    </source>
</evidence>
<dbReference type="InterPro" id="IPR029063">
    <property type="entry name" value="SAM-dependent_MTases_sf"/>
</dbReference>
<dbReference type="SUPFAM" id="SSF55785">
    <property type="entry name" value="PYP-like sensor domain (PAS domain)"/>
    <property type="match status" value="3"/>
</dbReference>
<feature type="domain" description="CheR-type methyltransferase" evidence="18">
    <location>
        <begin position="214"/>
        <end position="489"/>
    </location>
</feature>
<comment type="catalytic activity">
    <reaction evidence="2">
        <text>L-glutamyl-[protein] + S-adenosyl-L-methionine = [protein]-L-glutamate 5-O-methyl ester + S-adenosyl-L-homocysteine</text>
        <dbReference type="Rhea" id="RHEA:24452"/>
        <dbReference type="Rhea" id="RHEA-COMP:10208"/>
        <dbReference type="Rhea" id="RHEA-COMP:10311"/>
        <dbReference type="ChEBI" id="CHEBI:29973"/>
        <dbReference type="ChEBI" id="CHEBI:57856"/>
        <dbReference type="ChEBI" id="CHEBI:59789"/>
        <dbReference type="ChEBI" id="CHEBI:82795"/>
        <dbReference type="EC" id="2.1.1.80"/>
    </reaction>
</comment>
<keyword evidence="7" id="KW-0489">Methyltransferase</keyword>
<comment type="caution">
    <text evidence="13">Lacks conserved residue(s) required for the propagation of feature annotation.</text>
</comment>
<dbReference type="InterPro" id="IPR022641">
    <property type="entry name" value="CheR_N"/>
</dbReference>
<accession>A0ABU1DHJ7</accession>
<dbReference type="Gene3D" id="1.10.155.10">
    <property type="entry name" value="Chemotaxis receptor methyltransferase CheR, N-terminal domain"/>
    <property type="match status" value="1"/>
</dbReference>
<evidence type="ECO:0000256" key="7">
    <source>
        <dbReference type="ARBA" id="ARBA00022603"/>
    </source>
</evidence>
<keyword evidence="14" id="KW-0175">Coiled coil</keyword>
<evidence type="ECO:0000256" key="2">
    <source>
        <dbReference type="ARBA" id="ARBA00001541"/>
    </source>
</evidence>
<reference evidence="19" key="1">
    <citation type="submission" date="2020-10" db="EMBL/GenBank/DDBJ databases">
        <authorList>
            <person name="Abbas A."/>
            <person name="Razzaq R."/>
            <person name="Waqas M."/>
            <person name="Abbas N."/>
            <person name="Nielsen T.K."/>
            <person name="Hansen L.H."/>
            <person name="Hussain S."/>
            <person name="Shahid M."/>
        </authorList>
    </citation>
    <scope>NUCLEOTIDE SEQUENCE</scope>
    <source>
        <strain evidence="19">S14</strain>
    </source>
</reference>
<evidence type="ECO:0000256" key="3">
    <source>
        <dbReference type="ARBA" id="ARBA00012438"/>
    </source>
</evidence>
<dbReference type="InterPro" id="IPR036890">
    <property type="entry name" value="HATPase_C_sf"/>
</dbReference>
<evidence type="ECO:0000259" key="18">
    <source>
        <dbReference type="PROSITE" id="PS50123"/>
    </source>
</evidence>
<dbReference type="InterPro" id="IPR011102">
    <property type="entry name" value="Sig_transdc_His_kinase_HWE"/>
</dbReference>
<dbReference type="CDD" id="cd00130">
    <property type="entry name" value="PAS"/>
    <property type="match status" value="2"/>
</dbReference>
<keyword evidence="12" id="KW-0067">ATP-binding</keyword>
<comment type="catalytic activity">
    <reaction evidence="1">
        <text>ATP + protein L-histidine = ADP + protein N-phospho-L-histidine.</text>
        <dbReference type="EC" id="2.7.13.3"/>
    </reaction>
</comment>
<dbReference type="SUPFAM" id="SSF53335">
    <property type="entry name" value="S-adenosyl-L-methionine-dependent methyltransferases"/>
    <property type="match status" value="1"/>
</dbReference>
<dbReference type="InterPro" id="IPR000780">
    <property type="entry name" value="CheR_MeTrfase"/>
</dbReference>
<dbReference type="InterPro" id="IPR035965">
    <property type="entry name" value="PAS-like_dom_sf"/>
</dbReference>
<dbReference type="Proteomes" id="UP001181622">
    <property type="component" value="Unassembled WGS sequence"/>
</dbReference>
<dbReference type="Pfam" id="PF01739">
    <property type="entry name" value="CheR"/>
    <property type="match status" value="1"/>
</dbReference>
<name>A0ABU1DHJ7_9HYPH</name>
<evidence type="ECO:0000256" key="4">
    <source>
        <dbReference type="ARBA" id="ARBA00012534"/>
    </source>
</evidence>
<evidence type="ECO:0000259" key="16">
    <source>
        <dbReference type="PROSITE" id="PS50112"/>
    </source>
</evidence>
<evidence type="ECO:0000256" key="9">
    <source>
        <dbReference type="ARBA" id="ARBA00022691"/>
    </source>
</evidence>
<dbReference type="Gene3D" id="3.40.50.150">
    <property type="entry name" value="Vaccinia Virus protein VP39"/>
    <property type="match status" value="1"/>
</dbReference>
<evidence type="ECO:0000256" key="14">
    <source>
        <dbReference type="SAM" id="Coils"/>
    </source>
</evidence>
<keyword evidence="20" id="KW-1185">Reference proteome</keyword>
<gene>
    <name evidence="19" type="ORF">IHQ68_13285</name>
</gene>
<dbReference type="Pfam" id="PF13596">
    <property type="entry name" value="PAS_10"/>
    <property type="match status" value="1"/>
</dbReference>